<dbReference type="EMBL" id="SKBM01000056">
    <property type="protein sequence ID" value="TCZ51448.1"/>
    <property type="molecule type" value="Genomic_DNA"/>
</dbReference>
<feature type="domain" description="HTH cro/C1-type" evidence="1">
    <location>
        <begin position="1"/>
        <end position="52"/>
    </location>
</feature>
<organism evidence="2 3">
    <name type="scientific">Roseicella aquatilis</name>
    <dbReference type="NCBI Taxonomy" id="2527868"/>
    <lineage>
        <taxon>Bacteria</taxon>
        <taxon>Pseudomonadati</taxon>
        <taxon>Pseudomonadota</taxon>
        <taxon>Alphaproteobacteria</taxon>
        <taxon>Acetobacterales</taxon>
        <taxon>Roseomonadaceae</taxon>
        <taxon>Roseicella</taxon>
    </lineage>
</organism>
<dbReference type="SUPFAM" id="SSF47413">
    <property type="entry name" value="lambda repressor-like DNA-binding domains"/>
    <property type="match status" value="1"/>
</dbReference>
<dbReference type="PROSITE" id="PS50943">
    <property type="entry name" value="HTH_CROC1"/>
    <property type="match status" value="1"/>
</dbReference>
<dbReference type="AlphaFoldDB" id="A0A4R4D1W6"/>
<dbReference type="Gene3D" id="1.10.260.40">
    <property type="entry name" value="lambda repressor-like DNA-binding domains"/>
    <property type="match status" value="1"/>
</dbReference>
<dbReference type="Pfam" id="PF01381">
    <property type="entry name" value="HTH_3"/>
    <property type="match status" value="1"/>
</dbReference>
<evidence type="ECO:0000313" key="2">
    <source>
        <dbReference type="EMBL" id="TCZ51448.1"/>
    </source>
</evidence>
<protein>
    <submittedName>
        <fullName evidence="2">XRE family transcriptional regulator</fullName>
    </submittedName>
</protein>
<proteinExistence type="predicted"/>
<dbReference type="CDD" id="cd00093">
    <property type="entry name" value="HTH_XRE"/>
    <property type="match status" value="1"/>
</dbReference>
<keyword evidence="3" id="KW-1185">Reference proteome</keyword>
<dbReference type="GO" id="GO:0003677">
    <property type="term" value="F:DNA binding"/>
    <property type="evidence" value="ECO:0007669"/>
    <property type="project" value="InterPro"/>
</dbReference>
<dbReference type="RefSeq" id="WP_132297602.1">
    <property type="nucleotide sequence ID" value="NZ_SKBM01000056.1"/>
</dbReference>
<name>A0A4R4D1W6_9PROT</name>
<gene>
    <name evidence="2" type="ORF">EXY23_26920</name>
</gene>
<sequence length="65" mass="7123">MRQALGMTQARFASVFKLTRRLVVDLEAGRANPTVETLTKIGKPFGYQVGFVLTKAAEPPATEKD</sequence>
<dbReference type="Proteomes" id="UP000295023">
    <property type="component" value="Unassembled WGS sequence"/>
</dbReference>
<comment type="caution">
    <text evidence="2">The sequence shown here is derived from an EMBL/GenBank/DDBJ whole genome shotgun (WGS) entry which is preliminary data.</text>
</comment>
<dbReference type="InterPro" id="IPR001387">
    <property type="entry name" value="Cro/C1-type_HTH"/>
</dbReference>
<evidence type="ECO:0000259" key="1">
    <source>
        <dbReference type="PROSITE" id="PS50943"/>
    </source>
</evidence>
<dbReference type="InterPro" id="IPR010982">
    <property type="entry name" value="Lambda_DNA-bd_dom_sf"/>
</dbReference>
<reference evidence="2 3" key="1">
    <citation type="submission" date="2019-03" db="EMBL/GenBank/DDBJ databases">
        <title>Paracraurococcus aquatilis NE82 genome sequence.</title>
        <authorList>
            <person name="Zhao Y."/>
            <person name="Du Z."/>
        </authorList>
    </citation>
    <scope>NUCLEOTIDE SEQUENCE [LARGE SCALE GENOMIC DNA]</scope>
    <source>
        <strain evidence="2 3">NE82</strain>
    </source>
</reference>
<dbReference type="OrthoDB" id="7871866at2"/>
<evidence type="ECO:0000313" key="3">
    <source>
        <dbReference type="Proteomes" id="UP000295023"/>
    </source>
</evidence>
<accession>A0A4R4D1W6</accession>